<name>A0A0G0UKG7_9BACT</name>
<protein>
    <submittedName>
        <fullName evidence="3">Uncharacterized protein</fullName>
    </submittedName>
</protein>
<organism evidence="3 4">
    <name type="scientific">Candidatus Curtissbacteria bacterium GW2011_GWA1_40_16</name>
    <dbReference type="NCBI Taxonomy" id="1618405"/>
    <lineage>
        <taxon>Bacteria</taxon>
        <taxon>Candidatus Curtissiibacteriota</taxon>
    </lineage>
</organism>
<accession>A0A0G0UKG7</accession>
<feature type="chain" id="PRO_5002534669" evidence="2">
    <location>
        <begin position="25"/>
        <end position="260"/>
    </location>
</feature>
<dbReference type="Proteomes" id="UP000034531">
    <property type="component" value="Unassembled WGS sequence"/>
</dbReference>
<keyword evidence="1" id="KW-1133">Transmembrane helix</keyword>
<evidence type="ECO:0000256" key="1">
    <source>
        <dbReference type="SAM" id="Phobius"/>
    </source>
</evidence>
<keyword evidence="1" id="KW-0472">Membrane</keyword>
<comment type="caution">
    <text evidence="3">The sequence shown here is derived from an EMBL/GenBank/DDBJ whole genome shotgun (WGS) entry which is preliminary data.</text>
</comment>
<feature type="transmembrane region" description="Helical" evidence="1">
    <location>
        <begin position="230"/>
        <end position="256"/>
    </location>
</feature>
<proteinExistence type="predicted"/>
<feature type="signal peptide" evidence="2">
    <location>
        <begin position="1"/>
        <end position="24"/>
    </location>
</feature>
<evidence type="ECO:0000313" key="3">
    <source>
        <dbReference type="EMBL" id="KKR50747.1"/>
    </source>
</evidence>
<evidence type="ECO:0000313" key="4">
    <source>
        <dbReference type="Proteomes" id="UP000034531"/>
    </source>
</evidence>
<keyword evidence="2" id="KW-0732">Signal</keyword>
<dbReference type="AlphaFoldDB" id="A0A0G0UKG7"/>
<feature type="transmembrane region" description="Helical" evidence="1">
    <location>
        <begin position="188"/>
        <end position="210"/>
    </location>
</feature>
<keyword evidence="1" id="KW-0812">Transmembrane</keyword>
<reference evidence="3 4" key="1">
    <citation type="journal article" date="2015" name="Nature">
        <title>rRNA introns, odd ribosomes, and small enigmatic genomes across a large radiation of phyla.</title>
        <authorList>
            <person name="Brown C.T."/>
            <person name="Hug L.A."/>
            <person name="Thomas B.C."/>
            <person name="Sharon I."/>
            <person name="Castelle C.J."/>
            <person name="Singh A."/>
            <person name="Wilkins M.J."/>
            <person name="Williams K.H."/>
            <person name="Banfield J.F."/>
        </authorList>
    </citation>
    <scope>NUCLEOTIDE SEQUENCE [LARGE SCALE GENOMIC DNA]</scope>
</reference>
<gene>
    <name evidence="3" type="ORF">UT84_C0007G0018</name>
</gene>
<evidence type="ECO:0000256" key="2">
    <source>
        <dbReference type="SAM" id="SignalP"/>
    </source>
</evidence>
<dbReference type="EMBL" id="LBYI01000007">
    <property type="protein sequence ID" value="KKR50747.1"/>
    <property type="molecule type" value="Genomic_DNA"/>
</dbReference>
<sequence>MGNFRLALVVVVFLVLAVPGITLAQAPAALGGVAVNVEVKDEDVQAGDIISLTKEGLVRTAAGYDVSMYGVVSAAPILSVEPKTDTSKSVISSGETDVRVSTKNGAIEVGDFITSSEDAGVGQKATESGYVLGKALKAYSGDSVGTVPVAVSLGYATITTDKGPAAAAGSFLQRLAEAISDPDKFGVYLRYFVAGVVGLISVFGAIFAFIRFMNTGLEAIGRNPLAKKTIVGGMILSGIVVAVLAASGLGIAASIIRFGK</sequence>